<feature type="region of interest" description="Disordered" evidence="2">
    <location>
        <begin position="1"/>
        <end position="73"/>
    </location>
</feature>
<accession>Q607R7</accession>
<gene>
    <name evidence="4" type="ordered locus">MCA1688</name>
</gene>
<protein>
    <submittedName>
        <fullName evidence="4">Uncharacterized protein</fullName>
    </submittedName>
</protein>
<dbReference type="HOGENOM" id="CLU_041902_0_0_6"/>
<evidence type="ECO:0000256" key="1">
    <source>
        <dbReference type="SAM" id="Coils"/>
    </source>
</evidence>
<reference evidence="4 5" key="1">
    <citation type="journal article" date="2004" name="PLoS Biol.">
        <title>Genomic insights into methanotrophy: the complete genome sequence of Methylococcus capsulatus (Bath).</title>
        <authorList>
            <person name="Ward N.L."/>
            <person name="Larsen O."/>
            <person name="Sakwa J."/>
            <person name="Bruseth L."/>
            <person name="Khouri H.M."/>
            <person name="Durkin A.S."/>
            <person name="Dimitrov G."/>
            <person name="Jiang L."/>
            <person name="Scanlan D."/>
            <person name="Kang K.H."/>
            <person name="Lewis M.R."/>
            <person name="Nelson K.E."/>
            <person name="Methe B.A."/>
            <person name="Wu M."/>
            <person name="Heidelberg J.F."/>
            <person name="Paulsen I.T."/>
            <person name="Fouts D.E."/>
            <person name="Ravel J."/>
            <person name="Tettelin H."/>
            <person name="Ren Q."/>
            <person name="Read T.D."/>
            <person name="DeBoy R.T."/>
            <person name="Seshadri R."/>
            <person name="Salzberg S.L."/>
            <person name="Jensen H.B."/>
            <person name="Birkeland N.K."/>
            <person name="Nelson W.C."/>
            <person name="Dodson R.J."/>
            <person name="Grindhaug S.H."/>
            <person name="Holt I.E."/>
            <person name="Eidhammer I."/>
            <person name="Jonasen I."/>
            <person name="Vanaken S."/>
            <person name="Utterback T.R."/>
            <person name="Feldblyum T.V."/>
            <person name="Fraser C.M."/>
            <person name="Lillehaug J.R."/>
            <person name="Eisen J.A."/>
        </authorList>
    </citation>
    <scope>NUCLEOTIDE SEQUENCE [LARGE SCALE GENOMIC DNA]</scope>
    <source>
        <strain evidence="5">ATCC 33009 / NCIMB 11132 / Bath</strain>
    </source>
</reference>
<dbReference type="AlphaFoldDB" id="Q607R7"/>
<feature type="coiled-coil region" evidence="1">
    <location>
        <begin position="203"/>
        <end position="237"/>
    </location>
</feature>
<dbReference type="Proteomes" id="UP000006821">
    <property type="component" value="Chromosome"/>
</dbReference>
<dbReference type="EMBL" id="AE017282">
    <property type="protein sequence ID" value="AAU92076.1"/>
    <property type="molecule type" value="Genomic_DNA"/>
</dbReference>
<name>Q607R7_METCA</name>
<feature type="compositionally biased region" description="Basic residues" evidence="2">
    <location>
        <begin position="21"/>
        <end position="32"/>
    </location>
</feature>
<evidence type="ECO:0000256" key="2">
    <source>
        <dbReference type="SAM" id="MobiDB-lite"/>
    </source>
</evidence>
<feature type="transmembrane region" description="Helical" evidence="3">
    <location>
        <begin position="135"/>
        <end position="155"/>
    </location>
</feature>
<evidence type="ECO:0000313" key="5">
    <source>
        <dbReference type="Proteomes" id="UP000006821"/>
    </source>
</evidence>
<keyword evidence="3" id="KW-1133">Transmembrane helix</keyword>
<feature type="transmembrane region" description="Helical" evidence="3">
    <location>
        <begin position="104"/>
        <end position="123"/>
    </location>
</feature>
<keyword evidence="1" id="KW-0175">Coiled coil</keyword>
<dbReference type="eggNOG" id="COG3206">
    <property type="taxonomic scope" value="Bacteria"/>
</dbReference>
<proteinExistence type="predicted"/>
<feature type="transmembrane region" description="Helical" evidence="3">
    <location>
        <begin position="167"/>
        <end position="187"/>
    </location>
</feature>
<evidence type="ECO:0000313" key="4">
    <source>
        <dbReference type="EMBL" id="AAU92076.1"/>
    </source>
</evidence>
<dbReference type="KEGG" id="mca:MCA1688"/>
<dbReference type="STRING" id="243233.MCA1688"/>
<keyword evidence="3" id="KW-0812">Transmembrane</keyword>
<organism evidence="4 5">
    <name type="scientific">Methylococcus capsulatus (strain ATCC 33009 / NCIMB 11132 / Bath)</name>
    <dbReference type="NCBI Taxonomy" id="243233"/>
    <lineage>
        <taxon>Bacteria</taxon>
        <taxon>Pseudomonadati</taxon>
        <taxon>Pseudomonadota</taxon>
        <taxon>Gammaproteobacteria</taxon>
        <taxon>Methylococcales</taxon>
        <taxon>Methylococcaceae</taxon>
        <taxon>Methylococcus</taxon>
    </lineage>
</organism>
<sequence>MATRLRGCNEPSILIVPPRSGTHRLGQHRLSRRAQQEQCVADDGQESNNGENQERSHDIPLSPTDSIDDRPPRFPFCPDEDDMNTSVWRIGQTLNSVQSTFVGLLRIWSIPLVLLLSLASGYTTYYGLSYFITDWIALIITVAVQSVIVICSLELAGCHWRANRVRFLTVGVTLAVALLVSVSFSYFKFYELSQQDNTLLARYRALDQNLNDYLDRVNKLKSALMAHQQKRAEAAAKEATQAYLGTLQGIRDESRKRVGKGPMWSHYNELQRAEENRLRQMETSFGELDQRITAARGTMQKFSSDLKNPALYAELMEQVRQVQSKADNLASVHGATPVLAPPWGSHAEFVRGITPSFAMWEDLSLFALACAAMVDFFTLVLSYRLEFSAPGPLTEEEKVLAFHGLREFSQFAINDNDELEFVFEKSELERAKRYPDWNRMFAVAFLLNRGFLRKVSERSVEFAPNLYPIVAECMRKELPQAGSAFHDGNVRQFVERKAHERRV</sequence>
<evidence type="ECO:0000256" key="3">
    <source>
        <dbReference type="SAM" id="Phobius"/>
    </source>
</evidence>
<keyword evidence="3" id="KW-0472">Membrane</keyword>